<reference evidence="2 3" key="1">
    <citation type="submission" date="2018-01" db="EMBL/GenBank/DDBJ databases">
        <title>Genome Sequencing and Assembly of Anaerobacter polyendosporus strain CT4.</title>
        <authorList>
            <person name="Tachaapaikoon C."/>
            <person name="Sutheeworapong S."/>
            <person name="Jenjaroenpun P."/>
            <person name="Wongsurawat T."/>
            <person name="Nookeaw I."/>
            <person name="Cheawchanlertfa P."/>
            <person name="Kosugi A."/>
            <person name="Cheevadhanarak S."/>
            <person name="Ratanakhanokchai K."/>
        </authorList>
    </citation>
    <scope>NUCLEOTIDE SEQUENCE [LARGE SCALE GENOMIC DNA]</scope>
    <source>
        <strain evidence="2 3">CT4</strain>
    </source>
</reference>
<dbReference type="AlphaFoldDB" id="A0A3R5X228"/>
<feature type="transmembrane region" description="Helical" evidence="1">
    <location>
        <begin position="7"/>
        <end position="28"/>
    </location>
</feature>
<dbReference type="KEGG" id="cmah:C1I91_13410"/>
<dbReference type="EMBL" id="CP025746">
    <property type="protein sequence ID" value="QAA32550.1"/>
    <property type="molecule type" value="Genomic_DNA"/>
</dbReference>
<keyword evidence="1" id="KW-0472">Membrane</keyword>
<protein>
    <submittedName>
        <fullName evidence="2">Uncharacterized protein</fullName>
    </submittedName>
</protein>
<evidence type="ECO:0000256" key="1">
    <source>
        <dbReference type="SAM" id="Phobius"/>
    </source>
</evidence>
<accession>A0A3R5X228</accession>
<keyword evidence="1" id="KW-1133">Transmembrane helix</keyword>
<sequence length="114" mass="13021">MVKLKKISIFILSFICFLIAINEISFFIDKSEIQKGNNPVFILKKDIYKDGGTTVYYGLGYQIISWNQYSKQSINGIEKDGTLKGIETHRFPFYNNVIHGGKPSIQLEFAEGTF</sequence>
<proteinExistence type="predicted"/>
<gene>
    <name evidence="2" type="ORF">C1I91_13410</name>
</gene>
<keyword evidence="3" id="KW-1185">Reference proteome</keyword>
<keyword evidence="1" id="KW-0812">Transmembrane</keyword>
<dbReference type="OrthoDB" id="1935917at2"/>
<evidence type="ECO:0000313" key="3">
    <source>
        <dbReference type="Proteomes" id="UP000286268"/>
    </source>
</evidence>
<dbReference type="Proteomes" id="UP000286268">
    <property type="component" value="Chromosome"/>
</dbReference>
<name>A0A3R5X228_9CLOT</name>
<evidence type="ECO:0000313" key="2">
    <source>
        <dbReference type="EMBL" id="QAA32550.1"/>
    </source>
</evidence>
<organism evidence="2 3">
    <name type="scientific">Clostridium manihotivorum</name>
    <dbReference type="NCBI Taxonomy" id="2320868"/>
    <lineage>
        <taxon>Bacteria</taxon>
        <taxon>Bacillati</taxon>
        <taxon>Bacillota</taxon>
        <taxon>Clostridia</taxon>
        <taxon>Eubacteriales</taxon>
        <taxon>Clostridiaceae</taxon>
        <taxon>Clostridium</taxon>
    </lineage>
</organism>
<dbReference type="RefSeq" id="WP_128213339.1">
    <property type="nucleotide sequence ID" value="NZ_CP025746.1"/>
</dbReference>